<evidence type="ECO:0000313" key="7">
    <source>
        <dbReference type="EMBL" id="CCH43254.1"/>
    </source>
</evidence>
<evidence type="ECO:0000259" key="6">
    <source>
        <dbReference type="Pfam" id="PF05241"/>
    </source>
</evidence>
<proteinExistence type="predicted"/>
<evidence type="ECO:0000256" key="3">
    <source>
        <dbReference type="ARBA" id="ARBA00022989"/>
    </source>
</evidence>
<keyword evidence="2 5" id="KW-0812">Transmembrane</keyword>
<dbReference type="Pfam" id="PF05241">
    <property type="entry name" value="EBP"/>
    <property type="match status" value="1"/>
</dbReference>
<evidence type="ECO:0000256" key="5">
    <source>
        <dbReference type="SAM" id="Phobius"/>
    </source>
</evidence>
<dbReference type="AlphaFoldDB" id="K0KPE9"/>
<evidence type="ECO:0000256" key="4">
    <source>
        <dbReference type="ARBA" id="ARBA00023136"/>
    </source>
</evidence>
<reference evidence="7 8" key="1">
    <citation type="journal article" date="2012" name="Eukaryot. Cell">
        <title>Draft genome sequence of Wickerhamomyces ciferrii NRRL Y-1031 F-60-10.</title>
        <authorList>
            <person name="Schneider J."/>
            <person name="Andrea H."/>
            <person name="Blom J."/>
            <person name="Jaenicke S."/>
            <person name="Ruckert C."/>
            <person name="Schorsch C."/>
            <person name="Szczepanowski R."/>
            <person name="Farwick M."/>
            <person name="Goesmann A."/>
            <person name="Puhler A."/>
            <person name="Schaffer S."/>
            <person name="Tauch A."/>
            <person name="Kohler T."/>
            <person name="Brinkrolf K."/>
        </authorList>
    </citation>
    <scope>NUCLEOTIDE SEQUENCE [LARGE SCALE GENOMIC DNA]</scope>
    <source>
        <strain evidence="8">ATCC 14091 / BCRC 22168 / CBS 111 / JCM 3599 / NBRC 0793 / NRRL Y-1031 F-60-10</strain>
    </source>
</reference>
<comment type="caution">
    <text evidence="7">The sequence shown here is derived from an EMBL/GenBank/DDBJ whole genome shotgun (WGS) entry which is preliminary data.</text>
</comment>
<comment type="subcellular location">
    <subcellularLocation>
        <location evidence="1">Membrane</location>
        <topology evidence="1">Multi-pass membrane protein</topology>
    </subcellularLocation>
</comment>
<evidence type="ECO:0000313" key="8">
    <source>
        <dbReference type="Proteomes" id="UP000009328"/>
    </source>
</evidence>
<dbReference type="Proteomes" id="UP000009328">
    <property type="component" value="Unassembled WGS sequence"/>
</dbReference>
<keyword evidence="3 5" id="KW-1133">Transmembrane helix</keyword>
<dbReference type="GO" id="GO:0016020">
    <property type="term" value="C:membrane"/>
    <property type="evidence" value="ECO:0007669"/>
    <property type="project" value="UniProtKB-SubCell"/>
</dbReference>
<accession>K0KPE9</accession>
<name>K0KPE9_WICCF</name>
<dbReference type="InterPro" id="IPR033118">
    <property type="entry name" value="EXPERA"/>
</dbReference>
<feature type="transmembrane region" description="Helical" evidence="5">
    <location>
        <begin position="53"/>
        <end position="72"/>
    </location>
</feature>
<keyword evidence="4 5" id="KW-0472">Membrane</keyword>
<keyword evidence="8" id="KW-1185">Reference proteome</keyword>
<dbReference type="EMBL" id="CAIF01000073">
    <property type="protein sequence ID" value="CCH43254.1"/>
    <property type="molecule type" value="Genomic_DNA"/>
</dbReference>
<evidence type="ECO:0000256" key="1">
    <source>
        <dbReference type="ARBA" id="ARBA00004141"/>
    </source>
</evidence>
<dbReference type="InParanoid" id="K0KPE9"/>
<protein>
    <submittedName>
        <fullName evidence="7">Membrane protein</fullName>
    </submittedName>
</protein>
<feature type="domain" description="EXPERA" evidence="6">
    <location>
        <begin position="2"/>
        <end position="73"/>
    </location>
</feature>
<organism evidence="7 8">
    <name type="scientific">Wickerhamomyces ciferrii (strain ATCC 14091 / BCRC 22168 / CBS 111 / JCM 3599 / NBRC 0793 / NRRL Y-1031 F-60-10)</name>
    <name type="common">Yeast</name>
    <name type="synonym">Pichia ciferrii</name>
    <dbReference type="NCBI Taxonomy" id="1206466"/>
    <lineage>
        <taxon>Eukaryota</taxon>
        <taxon>Fungi</taxon>
        <taxon>Dikarya</taxon>
        <taxon>Ascomycota</taxon>
        <taxon>Saccharomycotina</taxon>
        <taxon>Saccharomycetes</taxon>
        <taxon>Phaffomycetales</taxon>
        <taxon>Wickerhamomycetaceae</taxon>
        <taxon>Wickerhamomyces</taxon>
    </lineage>
</organism>
<dbReference type="HOGENOM" id="CLU_2456494_0_0_1"/>
<evidence type="ECO:0000256" key="2">
    <source>
        <dbReference type="ARBA" id="ARBA00022692"/>
    </source>
</evidence>
<sequence>MVPLVIILICDIGYTSVYIFLVIYGLEASLSTAGCLWTIWAQGESNGLNYGEIINLLLVYLPTYVIPFIMALEVFSRDWVEESEEKKTN</sequence>
<gene>
    <name evidence="7" type="ORF">BN7_2801</name>
</gene>